<dbReference type="Proteomes" id="UP001595636">
    <property type="component" value="Unassembled WGS sequence"/>
</dbReference>
<name>A0ABV7TVG7_9NEIS</name>
<protein>
    <submittedName>
        <fullName evidence="2">Caspase family protein</fullName>
    </submittedName>
</protein>
<dbReference type="EMBL" id="JBHRYH010000021">
    <property type="protein sequence ID" value="MFC3626715.1"/>
    <property type="molecule type" value="Genomic_DNA"/>
</dbReference>
<dbReference type="RefSeq" id="WP_390279617.1">
    <property type="nucleotide sequence ID" value="NZ_JBHRYH010000021.1"/>
</dbReference>
<sequence length="394" mass="42901">MGIVFQSQAFMADPTVTATHVLLIGCGEYPGLAAAHNGLQPLIPPRLSVEAVANWFLSGRDAMPAGQEQPPERAFHNPHAPLGSLAILTSPVGDYTLPSGEVAACTRPTLTNLKAAVHQWLQRLGNNSESRGIFYFCGHGLSDGTVQHLVADDVMEIEYDKWGPLFHVSNTCQAAIRATPATLAFWIDACMEFNEQLLNSIAAPQSLIHGSRSGPPRTKDWSLIGATTMGRKAYAPERGVARFTEALLRALQGHCGTQYGMDQDFSIGANDLRAATAEFLDLAQQGVEGEVQTLGGFQGDGPGSTALHVLSNSPRVHVEMDIDPPGYRALATAFMENLANPRELKKLNNGPARFLKERGEWTYGALFNQDRFPIQTQRRLLTSAVLRWQFKVPE</sequence>
<dbReference type="Pfam" id="PF00656">
    <property type="entry name" value="Peptidase_C14"/>
    <property type="match status" value="1"/>
</dbReference>
<evidence type="ECO:0000313" key="3">
    <source>
        <dbReference type="Proteomes" id="UP001595636"/>
    </source>
</evidence>
<accession>A0ABV7TVG7</accession>
<evidence type="ECO:0000259" key="1">
    <source>
        <dbReference type="Pfam" id="PF00656"/>
    </source>
</evidence>
<gene>
    <name evidence="2" type="ORF">ACFOKJ_11340</name>
</gene>
<evidence type="ECO:0000313" key="2">
    <source>
        <dbReference type="EMBL" id="MFC3626715.1"/>
    </source>
</evidence>
<keyword evidence="3" id="KW-1185">Reference proteome</keyword>
<comment type="caution">
    <text evidence="2">The sequence shown here is derived from an EMBL/GenBank/DDBJ whole genome shotgun (WGS) entry which is preliminary data.</text>
</comment>
<dbReference type="InterPro" id="IPR011600">
    <property type="entry name" value="Pept_C14_caspase"/>
</dbReference>
<feature type="domain" description="Peptidase C14 caspase" evidence="1">
    <location>
        <begin position="22"/>
        <end position="255"/>
    </location>
</feature>
<reference evidence="3" key="1">
    <citation type="journal article" date="2019" name="Int. J. Syst. Evol. Microbiol.">
        <title>The Global Catalogue of Microorganisms (GCM) 10K type strain sequencing project: providing services to taxonomists for standard genome sequencing and annotation.</title>
        <authorList>
            <consortium name="The Broad Institute Genomics Platform"/>
            <consortium name="The Broad Institute Genome Sequencing Center for Infectious Disease"/>
            <person name="Wu L."/>
            <person name="Ma J."/>
        </authorList>
    </citation>
    <scope>NUCLEOTIDE SEQUENCE [LARGE SCALE GENOMIC DNA]</scope>
    <source>
        <strain evidence="3">KCTC 42195</strain>
    </source>
</reference>
<organism evidence="2 3">
    <name type="scientific">Vogesella amnigena</name>
    <dbReference type="NCBI Taxonomy" id="1507449"/>
    <lineage>
        <taxon>Bacteria</taxon>
        <taxon>Pseudomonadati</taxon>
        <taxon>Pseudomonadota</taxon>
        <taxon>Betaproteobacteria</taxon>
        <taxon>Neisseriales</taxon>
        <taxon>Chromobacteriaceae</taxon>
        <taxon>Vogesella</taxon>
    </lineage>
</organism>
<dbReference type="Gene3D" id="3.40.50.1460">
    <property type="match status" value="1"/>
</dbReference>
<proteinExistence type="predicted"/>